<evidence type="ECO:0000313" key="2">
    <source>
        <dbReference type="EMBL" id="PIP86445.1"/>
    </source>
</evidence>
<gene>
    <name evidence="2" type="ORF">COW82_02000</name>
</gene>
<protein>
    <submittedName>
        <fullName evidence="2">Uncharacterized protein</fullName>
    </submittedName>
</protein>
<keyword evidence="1" id="KW-0472">Membrane</keyword>
<name>A0A2H0DW92_9BACT</name>
<evidence type="ECO:0000313" key="3">
    <source>
        <dbReference type="Proteomes" id="UP000231276"/>
    </source>
</evidence>
<proteinExistence type="predicted"/>
<reference evidence="2 3" key="1">
    <citation type="submission" date="2017-09" db="EMBL/GenBank/DDBJ databases">
        <title>Depth-based differentiation of microbial function through sediment-hosted aquifers and enrichment of novel symbionts in the deep terrestrial subsurface.</title>
        <authorList>
            <person name="Probst A.J."/>
            <person name="Ladd B."/>
            <person name="Jarett J.K."/>
            <person name="Geller-Mcgrath D.E."/>
            <person name="Sieber C.M."/>
            <person name="Emerson J.B."/>
            <person name="Anantharaman K."/>
            <person name="Thomas B.C."/>
            <person name="Malmstrom R."/>
            <person name="Stieglmeier M."/>
            <person name="Klingl A."/>
            <person name="Woyke T."/>
            <person name="Ryan C.M."/>
            <person name="Banfield J.F."/>
        </authorList>
    </citation>
    <scope>NUCLEOTIDE SEQUENCE [LARGE SCALE GENOMIC DNA]</scope>
    <source>
        <strain evidence="2">CG22_combo_CG10-13_8_21_14_all_43_18</strain>
    </source>
</reference>
<dbReference type="Proteomes" id="UP000231276">
    <property type="component" value="Unassembled WGS sequence"/>
</dbReference>
<accession>A0A2H0DW92</accession>
<dbReference type="AlphaFoldDB" id="A0A2H0DW92"/>
<feature type="transmembrane region" description="Helical" evidence="1">
    <location>
        <begin position="6"/>
        <end position="23"/>
    </location>
</feature>
<dbReference type="EMBL" id="PCTS01000028">
    <property type="protein sequence ID" value="PIP86445.1"/>
    <property type="molecule type" value="Genomic_DNA"/>
</dbReference>
<feature type="transmembrane region" description="Helical" evidence="1">
    <location>
        <begin position="108"/>
        <end position="126"/>
    </location>
</feature>
<sequence length="127" mass="14419">MDLSFLLAKILGLFYLILGVIVFKKTEIRKISEELSKNEALRFVFGLIILLIGIIIVAIHNVWSGDWRVLITLLGWLSLVKGFSSLWMDEATYKKWILKWDSKSMVTAGGAVSMVIGLYLSYIGFFI</sequence>
<feature type="transmembrane region" description="Helical" evidence="1">
    <location>
        <begin position="43"/>
        <end position="63"/>
    </location>
</feature>
<keyword evidence="1" id="KW-1133">Transmembrane helix</keyword>
<evidence type="ECO:0000256" key="1">
    <source>
        <dbReference type="SAM" id="Phobius"/>
    </source>
</evidence>
<organism evidence="2 3">
    <name type="scientific">Candidatus Campbellbacteria bacterium CG22_combo_CG10-13_8_21_14_all_43_18</name>
    <dbReference type="NCBI Taxonomy" id="1974530"/>
    <lineage>
        <taxon>Bacteria</taxon>
        <taxon>Candidatus Campbelliibacteriota</taxon>
    </lineage>
</organism>
<keyword evidence="1" id="KW-0812">Transmembrane</keyword>
<comment type="caution">
    <text evidence="2">The sequence shown here is derived from an EMBL/GenBank/DDBJ whole genome shotgun (WGS) entry which is preliminary data.</text>
</comment>